<dbReference type="NCBIfam" id="TIGR02242">
    <property type="entry name" value="tail_TIGR02242"/>
    <property type="match status" value="1"/>
</dbReference>
<evidence type="ECO:0000313" key="2">
    <source>
        <dbReference type="Proteomes" id="UP001596298"/>
    </source>
</evidence>
<proteinExistence type="predicted"/>
<dbReference type="Proteomes" id="UP001596298">
    <property type="component" value="Unassembled WGS sequence"/>
</dbReference>
<organism evidence="1 2">
    <name type="scientific">Flexivirga alba</name>
    <dbReference type="NCBI Taxonomy" id="702742"/>
    <lineage>
        <taxon>Bacteria</taxon>
        <taxon>Bacillati</taxon>
        <taxon>Actinomycetota</taxon>
        <taxon>Actinomycetes</taxon>
        <taxon>Micrococcales</taxon>
        <taxon>Dermacoccaceae</taxon>
        <taxon>Flexivirga</taxon>
    </lineage>
</organism>
<protein>
    <submittedName>
        <fullName evidence="1">Phage tail protein</fullName>
    </submittedName>
</protein>
<sequence>MSESTIPTLPPVRRPPHDPTSVLLDGRSGWQVADAAWVADAHGVLRLARDPASVRRLTETGGSFGGLRLPAGMACGGGTIWAVDRDRRRLLRFDPCRCGFVPVRVLGYAGALAACGGHLFATDPAGWLHVLALPSTVTSGRWRPPVPWSPIAVVVDGHHQVRVLDSVGRVHAFTWSGRYLGYLSGLGGTCYLGVDTTGIVYAAGDSGAGPATAYRVDDDTLTPVADDAADLPVPWPSVPPVGRDGVVDLGGCCVPPGSAYVDGDGRPVDPPANAPAVPAWLTSGTVVIGPLDSLIDGCTWHRVLLRATLPEHTGVQVWTHTAGTVLPTVQLTALPESAWSGGAIARECGPQGWDTLVDDAPGRYLWLRVRLSGTGAVTPLLTRIEVEFPRISLRRYLPSVYGAVPRSASFTDRFLALFDRQLRDVEARVDALPGLLTPGATPALAWLSDWVGLALDPRLPERTQRRLLAASPRLYDLRGTYTGLHELLSIALGMDDRPPAPQRPREPGRCRCARPTCPPTPPAPSQWAPPRLVLEHFRLRRWLRVDSGRVGSAAQLWGQSIVNRSQLGNAAQVGVTQLKTSQDPLRDPFHVYAHRYTVFVPASAGATPTARRVIQRLVDFGTPAHAAGTVRFVEPRMRLGVQSCLGLDSVVARVPSGFVLGGDADTADNVGDDHGRLGAATVLTGEPGAQPVPPGLGTTTVLS</sequence>
<gene>
    <name evidence="1" type="ORF">ACFQDH_11005</name>
</gene>
<reference evidence="2" key="1">
    <citation type="journal article" date="2019" name="Int. J. Syst. Evol. Microbiol.">
        <title>The Global Catalogue of Microorganisms (GCM) 10K type strain sequencing project: providing services to taxonomists for standard genome sequencing and annotation.</title>
        <authorList>
            <consortium name="The Broad Institute Genomics Platform"/>
            <consortium name="The Broad Institute Genome Sequencing Center for Infectious Disease"/>
            <person name="Wu L."/>
            <person name="Ma J."/>
        </authorList>
    </citation>
    <scope>NUCLEOTIDE SEQUENCE [LARGE SCALE GENOMIC DNA]</scope>
    <source>
        <strain evidence="2">CCUG 58127</strain>
    </source>
</reference>
<name>A0ABW2AG52_9MICO</name>
<dbReference type="InterPro" id="IPR006521">
    <property type="entry name" value="Tail_protein_I"/>
</dbReference>
<keyword evidence="2" id="KW-1185">Reference proteome</keyword>
<dbReference type="RefSeq" id="WP_382401225.1">
    <property type="nucleotide sequence ID" value="NZ_JBHSWH010000001.1"/>
</dbReference>
<dbReference type="Pfam" id="PF09684">
    <property type="entry name" value="Tail_P2_I"/>
    <property type="match status" value="1"/>
</dbReference>
<dbReference type="InterPro" id="IPR011748">
    <property type="entry name" value="Unchr_phage_tail-like"/>
</dbReference>
<evidence type="ECO:0000313" key="1">
    <source>
        <dbReference type="EMBL" id="MFC6705781.1"/>
    </source>
</evidence>
<dbReference type="EMBL" id="JBHSWH010000001">
    <property type="protein sequence ID" value="MFC6705781.1"/>
    <property type="molecule type" value="Genomic_DNA"/>
</dbReference>
<comment type="caution">
    <text evidence="1">The sequence shown here is derived from an EMBL/GenBank/DDBJ whole genome shotgun (WGS) entry which is preliminary data.</text>
</comment>
<accession>A0ABW2AG52</accession>